<proteinExistence type="predicted"/>
<keyword evidence="2" id="KW-1185">Reference proteome</keyword>
<protein>
    <submittedName>
        <fullName evidence="1">Uncharacterized protein</fullName>
    </submittedName>
</protein>
<evidence type="ECO:0000313" key="2">
    <source>
        <dbReference type="Proteomes" id="UP000242224"/>
    </source>
</evidence>
<dbReference type="Proteomes" id="UP000242224">
    <property type="component" value="Unassembled WGS sequence"/>
</dbReference>
<dbReference type="EMBL" id="MPZS01000003">
    <property type="protein sequence ID" value="OOY11314.1"/>
    <property type="molecule type" value="Genomic_DNA"/>
</dbReference>
<sequence>MCIVNNTRHVKAFSVNGQGRKEVKPTHRGCQSITPGTTNIRLWKQTILKQFKQVDGWNFDTTGRGGGRVTFFWVTD</sequence>
<organism evidence="1 2">
    <name type="scientific">Thioclava marina</name>
    <dbReference type="NCBI Taxonomy" id="1915077"/>
    <lineage>
        <taxon>Bacteria</taxon>
        <taxon>Pseudomonadati</taxon>
        <taxon>Pseudomonadota</taxon>
        <taxon>Alphaproteobacteria</taxon>
        <taxon>Rhodobacterales</taxon>
        <taxon>Paracoccaceae</taxon>
        <taxon>Thioclava</taxon>
    </lineage>
</organism>
<comment type="caution">
    <text evidence="1">The sequence shown here is derived from an EMBL/GenBank/DDBJ whole genome shotgun (WGS) entry which is preliminary data.</text>
</comment>
<reference evidence="1 2" key="1">
    <citation type="submission" date="2016-11" db="EMBL/GenBank/DDBJ databases">
        <title>A multilocus sequence analysis scheme for characterization of bacteria in the genus Thioclava.</title>
        <authorList>
            <person name="Liu Y."/>
            <person name="Shao Z."/>
        </authorList>
    </citation>
    <scope>NUCLEOTIDE SEQUENCE [LARGE SCALE GENOMIC DNA]</scope>
    <source>
        <strain evidence="1 2">11.10-0-13</strain>
    </source>
</reference>
<accession>A0ABX3MMA9</accession>
<gene>
    <name evidence="1" type="ORF">BMG00_16460</name>
</gene>
<name>A0ABX3MMA9_9RHOB</name>
<evidence type="ECO:0000313" key="1">
    <source>
        <dbReference type="EMBL" id="OOY11314.1"/>
    </source>
</evidence>